<keyword evidence="4" id="KW-0723">Serine/threonine-protein kinase</keyword>
<dbReference type="PROSITE" id="PS00108">
    <property type="entry name" value="PROTEIN_KINASE_ST"/>
    <property type="match status" value="1"/>
</dbReference>
<dbReference type="InterPro" id="IPR000719">
    <property type="entry name" value="Prot_kinase_dom"/>
</dbReference>
<dbReference type="CDD" id="cd05117">
    <property type="entry name" value="STKc_CAMK"/>
    <property type="match status" value="1"/>
</dbReference>
<dbReference type="GO" id="GO:0004674">
    <property type="term" value="F:protein serine/threonine kinase activity"/>
    <property type="evidence" value="ECO:0007669"/>
    <property type="project" value="UniProtKB-KW"/>
</dbReference>
<dbReference type="InterPro" id="IPR017441">
    <property type="entry name" value="Protein_kinase_ATP_BS"/>
</dbReference>
<evidence type="ECO:0000256" key="2">
    <source>
        <dbReference type="ARBA" id="ARBA00022840"/>
    </source>
</evidence>
<dbReference type="InterPro" id="IPR008271">
    <property type="entry name" value="Ser/Thr_kinase_AS"/>
</dbReference>
<dbReference type="Proteomes" id="UP000320333">
    <property type="component" value="Unassembled WGS sequence"/>
</dbReference>
<dbReference type="SUPFAM" id="SSF56112">
    <property type="entry name" value="Protein kinase-like (PK-like)"/>
    <property type="match status" value="1"/>
</dbReference>
<evidence type="ECO:0000259" key="5">
    <source>
        <dbReference type="PROSITE" id="PS50011"/>
    </source>
</evidence>
<comment type="caution">
    <text evidence="6">The sequence shown here is derived from an EMBL/GenBank/DDBJ whole genome shotgun (WGS) entry which is preliminary data.</text>
</comment>
<evidence type="ECO:0000313" key="7">
    <source>
        <dbReference type="Proteomes" id="UP000320333"/>
    </source>
</evidence>
<comment type="similarity">
    <text evidence="4">Belongs to the protein kinase superfamily.</text>
</comment>
<dbReference type="FunFam" id="3.30.200.20:FF:000042">
    <property type="entry name" value="Aurora kinase A"/>
    <property type="match status" value="1"/>
</dbReference>
<keyword evidence="2 3" id="KW-0067">ATP-binding</keyword>
<reference evidence="6 7" key="1">
    <citation type="journal article" date="2019" name="Sci. Rep.">
        <title>Comparative genomics of chytrid fungi reveal insights into the obligate biotrophic and pathogenic lifestyle of Synchytrium endobioticum.</title>
        <authorList>
            <person name="van de Vossenberg B.T.L.H."/>
            <person name="Warris S."/>
            <person name="Nguyen H.D.T."/>
            <person name="van Gent-Pelzer M.P.E."/>
            <person name="Joly D.L."/>
            <person name="van de Geest H.C."/>
            <person name="Bonants P.J.M."/>
            <person name="Smith D.S."/>
            <person name="Levesque C.A."/>
            <person name="van der Lee T.A.J."/>
        </authorList>
    </citation>
    <scope>NUCLEOTIDE SEQUENCE [LARGE SCALE GENOMIC DNA]</scope>
    <source>
        <strain evidence="6 7">CBS 675.73</strain>
    </source>
</reference>
<dbReference type="FunFam" id="1.10.510.10:FF:000571">
    <property type="entry name" value="Maternal embryonic leucine zipper kinase"/>
    <property type="match status" value="1"/>
</dbReference>
<evidence type="ECO:0000256" key="1">
    <source>
        <dbReference type="ARBA" id="ARBA00022741"/>
    </source>
</evidence>
<sequence>MAAKPLQACDYKTGRTLGQGSFATVKEAVKLSTGEKYALKVINKKHMKGREHLVRNEVGILQKVSKGHRHIVTLHEYFETPNSLYLVMDLCTGGELFEWIMEKGTFYEEDAAEIIRTVVDCVAYLHEQNVVHRDIKPENLLFRSRNSLSELMIADFGLSKTLDPENSDLLLKSTVGTPGYMAPEILRKQGHGKPVDMWAIGVMTYFLLCGYFPFAVGAGAGSDFNAGVDRVLRADFAFEPKEYWLDISNESKDFISRLIRLDPEERMSAADALKHPWMGFAPIVGDGGATVGGRVRTIDLLPNVGRQFSKKQSTLRKTATANGAPAPVVAADGMEGVETVNEQGALMVQAQAE</sequence>
<protein>
    <recommendedName>
        <fullName evidence="5">Protein kinase domain-containing protein</fullName>
    </recommendedName>
</protein>
<dbReference type="SMART" id="SM00220">
    <property type="entry name" value="S_TKc"/>
    <property type="match status" value="1"/>
</dbReference>
<name>A0A507F3Q9_9FUNG</name>
<evidence type="ECO:0000256" key="4">
    <source>
        <dbReference type="RuleBase" id="RU000304"/>
    </source>
</evidence>
<evidence type="ECO:0000256" key="3">
    <source>
        <dbReference type="PROSITE-ProRule" id="PRU10141"/>
    </source>
</evidence>
<dbReference type="EMBL" id="QEAP01000292">
    <property type="protein sequence ID" value="TPX70260.1"/>
    <property type="molecule type" value="Genomic_DNA"/>
</dbReference>
<keyword evidence="1 3" id="KW-0547">Nucleotide-binding</keyword>
<feature type="binding site" evidence="3">
    <location>
        <position position="40"/>
    </location>
    <ligand>
        <name>ATP</name>
        <dbReference type="ChEBI" id="CHEBI:30616"/>
    </ligand>
</feature>
<proteinExistence type="inferred from homology"/>
<keyword evidence="7" id="KW-1185">Reference proteome</keyword>
<dbReference type="Gene3D" id="1.10.510.10">
    <property type="entry name" value="Transferase(Phosphotransferase) domain 1"/>
    <property type="match status" value="1"/>
</dbReference>
<dbReference type="OrthoDB" id="40902at2759"/>
<dbReference type="InterPro" id="IPR011009">
    <property type="entry name" value="Kinase-like_dom_sf"/>
</dbReference>
<dbReference type="PROSITE" id="PS00107">
    <property type="entry name" value="PROTEIN_KINASE_ATP"/>
    <property type="match status" value="1"/>
</dbReference>
<dbReference type="GO" id="GO:0005524">
    <property type="term" value="F:ATP binding"/>
    <property type="evidence" value="ECO:0007669"/>
    <property type="project" value="UniProtKB-UniRule"/>
</dbReference>
<dbReference type="STRING" id="246404.A0A507F3Q9"/>
<keyword evidence="4" id="KW-0418">Kinase</keyword>
<dbReference type="PANTHER" id="PTHR24347">
    <property type="entry name" value="SERINE/THREONINE-PROTEIN KINASE"/>
    <property type="match status" value="1"/>
</dbReference>
<feature type="domain" description="Protein kinase" evidence="5">
    <location>
        <begin position="11"/>
        <end position="278"/>
    </location>
</feature>
<dbReference type="Pfam" id="PF00069">
    <property type="entry name" value="Pkinase"/>
    <property type="match status" value="1"/>
</dbReference>
<dbReference type="AlphaFoldDB" id="A0A507F3Q9"/>
<keyword evidence="4" id="KW-0808">Transferase</keyword>
<evidence type="ECO:0000313" key="6">
    <source>
        <dbReference type="EMBL" id="TPX70260.1"/>
    </source>
</evidence>
<accession>A0A507F3Q9</accession>
<dbReference type="PROSITE" id="PS50011">
    <property type="entry name" value="PROTEIN_KINASE_DOM"/>
    <property type="match status" value="1"/>
</dbReference>
<organism evidence="6 7">
    <name type="scientific">Chytriomyces confervae</name>
    <dbReference type="NCBI Taxonomy" id="246404"/>
    <lineage>
        <taxon>Eukaryota</taxon>
        <taxon>Fungi</taxon>
        <taxon>Fungi incertae sedis</taxon>
        <taxon>Chytridiomycota</taxon>
        <taxon>Chytridiomycota incertae sedis</taxon>
        <taxon>Chytridiomycetes</taxon>
        <taxon>Chytridiales</taxon>
        <taxon>Chytriomycetaceae</taxon>
        <taxon>Chytriomyces</taxon>
    </lineage>
</organism>
<gene>
    <name evidence="6" type="ORF">CcCBS67573_g06615</name>
</gene>